<name>A0A6C0DYU3_9ZZZZ</name>
<proteinExistence type="predicted"/>
<keyword evidence="1" id="KW-0472">Membrane</keyword>
<dbReference type="AlphaFoldDB" id="A0A6C0DYU3"/>
<feature type="transmembrane region" description="Helical" evidence="1">
    <location>
        <begin position="33"/>
        <end position="51"/>
    </location>
</feature>
<keyword evidence="1" id="KW-1133">Transmembrane helix</keyword>
<evidence type="ECO:0000256" key="1">
    <source>
        <dbReference type="SAM" id="Phobius"/>
    </source>
</evidence>
<keyword evidence="1" id="KW-0812">Transmembrane</keyword>
<dbReference type="EMBL" id="MN739696">
    <property type="protein sequence ID" value="QHT21648.1"/>
    <property type="molecule type" value="Genomic_DNA"/>
</dbReference>
<reference evidence="2" key="1">
    <citation type="journal article" date="2020" name="Nature">
        <title>Giant virus diversity and host interactions through global metagenomics.</title>
        <authorList>
            <person name="Schulz F."/>
            <person name="Roux S."/>
            <person name="Paez-Espino D."/>
            <person name="Jungbluth S."/>
            <person name="Walsh D.A."/>
            <person name="Denef V.J."/>
            <person name="McMahon K.D."/>
            <person name="Konstantinidis K.T."/>
            <person name="Eloe-Fadrosh E.A."/>
            <person name="Kyrpides N.C."/>
            <person name="Woyke T."/>
        </authorList>
    </citation>
    <scope>NUCLEOTIDE SEQUENCE</scope>
    <source>
        <strain evidence="2">GVMAG-M-3300023179-103</strain>
    </source>
</reference>
<accession>A0A6C0DYU3</accession>
<organism evidence="2">
    <name type="scientific">viral metagenome</name>
    <dbReference type="NCBI Taxonomy" id="1070528"/>
    <lineage>
        <taxon>unclassified sequences</taxon>
        <taxon>metagenomes</taxon>
        <taxon>organismal metagenomes</taxon>
    </lineage>
</organism>
<sequence length="59" mass="6765">MSSSITSPTDDINNDTQQSCIVYKFQSRPPFEGFILLLIIVVIVVLLLWFLHTRVLRVS</sequence>
<evidence type="ECO:0000313" key="2">
    <source>
        <dbReference type="EMBL" id="QHT21648.1"/>
    </source>
</evidence>
<protein>
    <submittedName>
        <fullName evidence="2">Uncharacterized protein</fullName>
    </submittedName>
</protein>